<evidence type="ECO:0000313" key="1">
    <source>
        <dbReference type="EMBL" id="WMV59468.1"/>
    </source>
</evidence>
<dbReference type="Proteomes" id="UP001234989">
    <property type="component" value="Chromosome 12"/>
</dbReference>
<sequence>MKHYKKEDGRFFLNVLCVNRKQKSTVICFYIAILPQAYGTVSCAY</sequence>
<organism evidence="1 2">
    <name type="scientific">Solanum verrucosum</name>
    <dbReference type="NCBI Taxonomy" id="315347"/>
    <lineage>
        <taxon>Eukaryota</taxon>
        <taxon>Viridiplantae</taxon>
        <taxon>Streptophyta</taxon>
        <taxon>Embryophyta</taxon>
        <taxon>Tracheophyta</taxon>
        <taxon>Spermatophyta</taxon>
        <taxon>Magnoliopsida</taxon>
        <taxon>eudicotyledons</taxon>
        <taxon>Gunneridae</taxon>
        <taxon>Pentapetalae</taxon>
        <taxon>asterids</taxon>
        <taxon>lamiids</taxon>
        <taxon>Solanales</taxon>
        <taxon>Solanaceae</taxon>
        <taxon>Solanoideae</taxon>
        <taxon>Solaneae</taxon>
        <taxon>Solanum</taxon>
    </lineage>
</organism>
<evidence type="ECO:0000313" key="2">
    <source>
        <dbReference type="Proteomes" id="UP001234989"/>
    </source>
</evidence>
<dbReference type="AlphaFoldDB" id="A0AAF0V5U7"/>
<dbReference type="EMBL" id="CP133623">
    <property type="protein sequence ID" value="WMV59468.1"/>
    <property type="molecule type" value="Genomic_DNA"/>
</dbReference>
<proteinExistence type="predicted"/>
<protein>
    <submittedName>
        <fullName evidence="1">Uncharacterized protein</fullName>
    </submittedName>
</protein>
<keyword evidence="2" id="KW-1185">Reference proteome</keyword>
<gene>
    <name evidence="1" type="ORF">MTR67_052853</name>
</gene>
<reference evidence="1" key="1">
    <citation type="submission" date="2023-08" db="EMBL/GenBank/DDBJ databases">
        <title>A de novo genome assembly of Solanum verrucosum Schlechtendal, a Mexican diploid species geographically isolated from the other diploid A-genome species in potato relatives.</title>
        <authorList>
            <person name="Hosaka K."/>
        </authorList>
    </citation>
    <scope>NUCLEOTIDE SEQUENCE</scope>
    <source>
        <tissue evidence="1">Young leaves</tissue>
    </source>
</reference>
<name>A0AAF0V5U7_SOLVR</name>
<accession>A0AAF0V5U7</accession>